<evidence type="ECO:0000313" key="4">
    <source>
        <dbReference type="EMBL" id="CAG6537499.1"/>
    </source>
</evidence>
<keyword evidence="2" id="KW-0433">Leucine-rich repeat</keyword>
<dbReference type="InterPro" id="IPR032675">
    <property type="entry name" value="LRR_dom_sf"/>
</dbReference>
<reference evidence="4" key="1">
    <citation type="submission" date="2021-05" db="EMBL/GenBank/DDBJ databases">
        <authorList>
            <person name="Alioto T."/>
            <person name="Alioto T."/>
            <person name="Gomez Garrido J."/>
        </authorList>
    </citation>
    <scope>NUCLEOTIDE SEQUENCE</scope>
</reference>
<dbReference type="EMBL" id="HBUE01323570">
    <property type="protein sequence ID" value="CAG6589509.1"/>
    <property type="molecule type" value="Transcribed_RNA"/>
</dbReference>
<dbReference type="GO" id="GO:0005096">
    <property type="term" value="F:GTPase activator activity"/>
    <property type="evidence" value="ECO:0007669"/>
    <property type="project" value="UniProtKB-KW"/>
</dbReference>
<dbReference type="SUPFAM" id="SSF52047">
    <property type="entry name" value="RNI-like"/>
    <property type="match status" value="1"/>
</dbReference>
<dbReference type="PANTHER" id="PTHR24113:SF12">
    <property type="entry name" value="RAN GTPASE-ACTIVATING PROTEIN 1"/>
    <property type="match status" value="1"/>
</dbReference>
<dbReference type="SMART" id="SM00368">
    <property type="entry name" value="LRR_RI"/>
    <property type="match status" value="2"/>
</dbReference>
<dbReference type="PANTHER" id="PTHR24113">
    <property type="entry name" value="RAN GTPASE-ACTIVATING PROTEIN 1"/>
    <property type="match status" value="1"/>
</dbReference>
<accession>A0A8D8HMC2</accession>
<dbReference type="GO" id="GO:0031267">
    <property type="term" value="F:small GTPase binding"/>
    <property type="evidence" value="ECO:0007669"/>
    <property type="project" value="TreeGrafter"/>
</dbReference>
<dbReference type="AlphaFoldDB" id="A0A8D8HMC2"/>
<dbReference type="InterPro" id="IPR027038">
    <property type="entry name" value="RanGap"/>
</dbReference>
<sequence length="180" mass="19346">MSNFDLNTLTSALGESPAKTGVTFLGKALKWETEAGAKELIDAIDACSSLQFLNLEGNTLGVEAAQGIAKALEKHPELKEALWKDLFTGRMKTEIPIALKAMGQGMITAGAQLTVLDCSDNALGPNGMTGLVDLLQSTACYTLQVSPGWAPERLGCFVLKHIFFLSNPFFVSKNKYFVSL</sequence>
<organism evidence="4">
    <name type="scientific">Culex pipiens</name>
    <name type="common">House mosquito</name>
    <dbReference type="NCBI Taxonomy" id="7175"/>
    <lineage>
        <taxon>Eukaryota</taxon>
        <taxon>Metazoa</taxon>
        <taxon>Ecdysozoa</taxon>
        <taxon>Arthropoda</taxon>
        <taxon>Hexapoda</taxon>
        <taxon>Insecta</taxon>
        <taxon>Pterygota</taxon>
        <taxon>Neoptera</taxon>
        <taxon>Endopterygota</taxon>
        <taxon>Diptera</taxon>
        <taxon>Nematocera</taxon>
        <taxon>Culicoidea</taxon>
        <taxon>Culicidae</taxon>
        <taxon>Culicinae</taxon>
        <taxon>Culicini</taxon>
        <taxon>Culex</taxon>
        <taxon>Culex</taxon>
    </lineage>
</organism>
<dbReference type="GO" id="GO:0005829">
    <property type="term" value="C:cytosol"/>
    <property type="evidence" value="ECO:0007669"/>
    <property type="project" value="TreeGrafter"/>
</dbReference>
<keyword evidence="1" id="KW-0343">GTPase activation</keyword>
<evidence type="ECO:0000256" key="1">
    <source>
        <dbReference type="ARBA" id="ARBA00022468"/>
    </source>
</evidence>
<evidence type="ECO:0000256" key="3">
    <source>
        <dbReference type="ARBA" id="ARBA00022737"/>
    </source>
</evidence>
<dbReference type="GO" id="GO:0006913">
    <property type="term" value="P:nucleocytoplasmic transport"/>
    <property type="evidence" value="ECO:0007669"/>
    <property type="project" value="TreeGrafter"/>
</dbReference>
<dbReference type="Gene3D" id="3.80.10.10">
    <property type="entry name" value="Ribonuclease Inhibitor"/>
    <property type="match status" value="1"/>
</dbReference>
<proteinExistence type="predicted"/>
<dbReference type="GO" id="GO:0005634">
    <property type="term" value="C:nucleus"/>
    <property type="evidence" value="ECO:0007669"/>
    <property type="project" value="TreeGrafter"/>
</dbReference>
<protein>
    <submittedName>
        <fullName evidence="4">Ran GTPase-activating protein</fullName>
    </submittedName>
</protein>
<name>A0A8D8HMC2_CULPI</name>
<dbReference type="GO" id="GO:0048471">
    <property type="term" value="C:perinuclear region of cytoplasm"/>
    <property type="evidence" value="ECO:0007669"/>
    <property type="project" value="TreeGrafter"/>
</dbReference>
<keyword evidence="3" id="KW-0677">Repeat</keyword>
<dbReference type="EMBL" id="HBUE01217015">
    <property type="protein sequence ID" value="CAG6537499.1"/>
    <property type="molecule type" value="Transcribed_RNA"/>
</dbReference>
<evidence type="ECO:0000256" key="2">
    <source>
        <dbReference type="ARBA" id="ARBA00022614"/>
    </source>
</evidence>